<dbReference type="AlphaFoldDB" id="S0FUL2"/>
<evidence type="ECO:0000313" key="1">
    <source>
        <dbReference type="EMBL" id="EMS74006.1"/>
    </source>
</evidence>
<dbReference type="STRING" id="1195236.CTER_5118"/>
<dbReference type="EMBL" id="AORV01000008">
    <property type="protein sequence ID" value="EMS74006.1"/>
    <property type="molecule type" value="Genomic_DNA"/>
</dbReference>
<comment type="caution">
    <text evidence="1">The sequence shown here is derived from an EMBL/GenBank/DDBJ whole genome shotgun (WGS) entry which is preliminary data.</text>
</comment>
<protein>
    <submittedName>
        <fullName evidence="1">Uncharacterized protein</fullName>
    </submittedName>
</protein>
<gene>
    <name evidence="1" type="ORF">CTER_5118</name>
</gene>
<dbReference type="Proteomes" id="UP000014155">
    <property type="component" value="Unassembled WGS sequence"/>
</dbReference>
<name>S0FUL2_RUMCE</name>
<accession>S0FUL2</accession>
<dbReference type="RefSeq" id="WP_004623035.1">
    <property type="nucleotide sequence ID" value="NZ_AORV01000008.1"/>
</dbReference>
<sequence length="81" mass="9841">MNKIYIDIPDEIYSLYEKCLELSNNYIYDIDFDDSERKFYAKLYRDNVFKLIEQHGYDKSQYNLAFIPKSKTIHLISKDRS</sequence>
<keyword evidence="2" id="KW-1185">Reference proteome</keyword>
<organism evidence="1 2">
    <name type="scientific">Ruminiclostridium cellobioparum subsp. termitidis CT1112</name>
    <dbReference type="NCBI Taxonomy" id="1195236"/>
    <lineage>
        <taxon>Bacteria</taxon>
        <taxon>Bacillati</taxon>
        <taxon>Bacillota</taxon>
        <taxon>Clostridia</taxon>
        <taxon>Eubacteriales</taxon>
        <taxon>Oscillospiraceae</taxon>
        <taxon>Ruminiclostridium</taxon>
    </lineage>
</organism>
<reference evidence="1 2" key="1">
    <citation type="journal article" date="2013" name="Genome Announc.">
        <title>Draft Genome Sequence of the Cellulolytic, Mesophilic, Anaerobic Bacterium Clostridium termitidis Strain CT1112 (DSM 5398).</title>
        <authorList>
            <person name="Lal S."/>
            <person name="Ramachandran U."/>
            <person name="Zhang X."/>
            <person name="Munir R."/>
            <person name="Sparling R."/>
            <person name="Levin D.B."/>
        </authorList>
    </citation>
    <scope>NUCLEOTIDE SEQUENCE [LARGE SCALE GENOMIC DNA]</scope>
    <source>
        <strain evidence="1 2">CT1112</strain>
    </source>
</reference>
<evidence type="ECO:0000313" key="2">
    <source>
        <dbReference type="Proteomes" id="UP000014155"/>
    </source>
</evidence>
<proteinExistence type="predicted"/>